<dbReference type="Proteomes" id="UP001433508">
    <property type="component" value="Unassembled WGS sequence"/>
</dbReference>
<accession>A0ACC3T989</accession>
<sequence length="126" mass="14030">MASADDSKTMSSLRSMSMPNPPLDTELSVGDISQYISVPLIVTTTDGRQFHGPLIATDREQNIILGEATEKLPIGFKSRRNQGFRYVGMIVVPGKYILRIDADMRALRSNLRNGRKYPQISMSDVL</sequence>
<proteinExistence type="predicted"/>
<protein>
    <submittedName>
        <fullName evidence="1">Uncharacterized protein</fullName>
    </submittedName>
</protein>
<comment type="caution">
    <text evidence="1">The sequence shown here is derived from an EMBL/GenBank/DDBJ whole genome shotgun (WGS) entry which is preliminary data.</text>
</comment>
<keyword evidence="2" id="KW-1185">Reference proteome</keyword>
<name>A0ACC3T989_LIPKO</name>
<dbReference type="EMBL" id="MU971339">
    <property type="protein sequence ID" value="KAK9240499.1"/>
    <property type="molecule type" value="Genomic_DNA"/>
</dbReference>
<gene>
    <name evidence="1" type="ORF">V1525DRAFT_395161</name>
</gene>
<evidence type="ECO:0000313" key="2">
    <source>
        <dbReference type="Proteomes" id="UP001433508"/>
    </source>
</evidence>
<organism evidence="1 2">
    <name type="scientific">Lipomyces kononenkoae</name>
    <name type="common">Yeast</name>
    <dbReference type="NCBI Taxonomy" id="34357"/>
    <lineage>
        <taxon>Eukaryota</taxon>
        <taxon>Fungi</taxon>
        <taxon>Dikarya</taxon>
        <taxon>Ascomycota</taxon>
        <taxon>Saccharomycotina</taxon>
        <taxon>Lipomycetes</taxon>
        <taxon>Lipomycetales</taxon>
        <taxon>Lipomycetaceae</taxon>
        <taxon>Lipomyces</taxon>
    </lineage>
</organism>
<evidence type="ECO:0000313" key="1">
    <source>
        <dbReference type="EMBL" id="KAK9240499.1"/>
    </source>
</evidence>
<reference evidence="2" key="1">
    <citation type="journal article" date="2024" name="Front. Bioeng. Biotechnol.">
        <title>Genome-scale model development and genomic sequencing of the oleaginous clade Lipomyces.</title>
        <authorList>
            <person name="Czajka J.J."/>
            <person name="Han Y."/>
            <person name="Kim J."/>
            <person name="Mondo S.J."/>
            <person name="Hofstad B.A."/>
            <person name="Robles A."/>
            <person name="Haridas S."/>
            <person name="Riley R."/>
            <person name="LaButti K."/>
            <person name="Pangilinan J."/>
            <person name="Andreopoulos W."/>
            <person name="Lipzen A."/>
            <person name="Yan J."/>
            <person name="Wang M."/>
            <person name="Ng V."/>
            <person name="Grigoriev I.V."/>
            <person name="Spatafora J.W."/>
            <person name="Magnuson J.K."/>
            <person name="Baker S.E."/>
            <person name="Pomraning K.R."/>
        </authorList>
    </citation>
    <scope>NUCLEOTIDE SEQUENCE [LARGE SCALE GENOMIC DNA]</scope>
    <source>
        <strain evidence="2">CBS 7786</strain>
    </source>
</reference>